<keyword evidence="4" id="KW-1185">Reference proteome</keyword>
<sequence length="202" mass="22644">MSIGECETECSKNCSCAAYANLFITNGDIGCLMWFGDLIDTKQVTAPDTDSKQSIYIRVPASELDFDKALEEEKEKKRPTKLIVISIVSGVLVSAVINGIVLLVARRKRQVKRNNGDLELPTIKMATIIQATNNFSMENMIGHGGFGPVYKGNMPSEEKMMLFYEYLHNKSLDHFVFDNSRSTLLTYYHGNRKGSSISPLRF</sequence>
<dbReference type="Pfam" id="PF08276">
    <property type="entry name" value="PAN_2"/>
    <property type="match status" value="1"/>
</dbReference>
<accession>A0ABD1I4K6</accession>
<dbReference type="InterPro" id="IPR011009">
    <property type="entry name" value="Kinase-like_dom_sf"/>
</dbReference>
<dbReference type="EMBL" id="JBEAFC010000003">
    <property type="protein sequence ID" value="KAL1563659.1"/>
    <property type="molecule type" value="Genomic_DNA"/>
</dbReference>
<evidence type="ECO:0000313" key="3">
    <source>
        <dbReference type="EMBL" id="KAL1563659.1"/>
    </source>
</evidence>
<dbReference type="PANTHER" id="PTHR32444">
    <property type="entry name" value="BULB-TYPE LECTIN DOMAIN-CONTAINING PROTEIN"/>
    <property type="match status" value="1"/>
</dbReference>
<gene>
    <name evidence="3" type="ORF">AAHA92_06097</name>
</gene>
<feature type="transmembrane region" description="Helical" evidence="1">
    <location>
        <begin position="82"/>
        <end position="105"/>
    </location>
</feature>
<evidence type="ECO:0000259" key="2">
    <source>
        <dbReference type="PROSITE" id="PS50948"/>
    </source>
</evidence>
<keyword evidence="1" id="KW-0812">Transmembrane</keyword>
<reference evidence="3 4" key="1">
    <citation type="submission" date="2024-06" db="EMBL/GenBank/DDBJ databases">
        <title>A chromosome level genome sequence of Diviner's sage (Salvia divinorum).</title>
        <authorList>
            <person name="Ford S.A."/>
            <person name="Ro D.-K."/>
            <person name="Ness R.W."/>
            <person name="Phillips M.A."/>
        </authorList>
    </citation>
    <scope>NUCLEOTIDE SEQUENCE [LARGE SCALE GENOMIC DNA]</scope>
    <source>
        <strain evidence="3">SAF-2024a</strain>
        <tissue evidence="3">Leaf</tissue>
    </source>
</reference>
<evidence type="ECO:0000256" key="1">
    <source>
        <dbReference type="SAM" id="Phobius"/>
    </source>
</evidence>
<dbReference type="PROSITE" id="PS50948">
    <property type="entry name" value="PAN"/>
    <property type="match status" value="1"/>
</dbReference>
<dbReference type="AlphaFoldDB" id="A0ABD1I4K6"/>
<proteinExistence type="predicted"/>
<protein>
    <submittedName>
        <fullName evidence="3">G-type lectin S-receptor-like serine/threonine-protein kinase isoform X2</fullName>
    </submittedName>
</protein>
<name>A0ABD1I4K6_SALDI</name>
<dbReference type="CDD" id="cd01098">
    <property type="entry name" value="PAN_AP_plant"/>
    <property type="match status" value="1"/>
</dbReference>
<keyword evidence="1" id="KW-0472">Membrane</keyword>
<feature type="domain" description="Apple" evidence="2">
    <location>
        <begin position="1"/>
        <end position="60"/>
    </location>
</feature>
<organism evidence="3 4">
    <name type="scientific">Salvia divinorum</name>
    <name type="common">Maria pastora</name>
    <name type="synonym">Diviner's sage</name>
    <dbReference type="NCBI Taxonomy" id="28513"/>
    <lineage>
        <taxon>Eukaryota</taxon>
        <taxon>Viridiplantae</taxon>
        <taxon>Streptophyta</taxon>
        <taxon>Embryophyta</taxon>
        <taxon>Tracheophyta</taxon>
        <taxon>Spermatophyta</taxon>
        <taxon>Magnoliopsida</taxon>
        <taxon>eudicotyledons</taxon>
        <taxon>Gunneridae</taxon>
        <taxon>Pentapetalae</taxon>
        <taxon>asterids</taxon>
        <taxon>lamiids</taxon>
        <taxon>Lamiales</taxon>
        <taxon>Lamiaceae</taxon>
        <taxon>Nepetoideae</taxon>
        <taxon>Mentheae</taxon>
        <taxon>Salviinae</taxon>
        <taxon>Salvia</taxon>
        <taxon>Salvia subgen. Calosphace</taxon>
    </lineage>
</organism>
<dbReference type="PANTHER" id="PTHR32444:SF118">
    <property type="entry name" value="OS09G0551150 PROTEIN"/>
    <property type="match status" value="1"/>
</dbReference>
<keyword evidence="1" id="KW-1133">Transmembrane helix</keyword>
<dbReference type="Proteomes" id="UP001567538">
    <property type="component" value="Unassembled WGS sequence"/>
</dbReference>
<evidence type="ECO:0000313" key="4">
    <source>
        <dbReference type="Proteomes" id="UP001567538"/>
    </source>
</evidence>
<dbReference type="InterPro" id="IPR003609">
    <property type="entry name" value="Pan_app"/>
</dbReference>
<comment type="caution">
    <text evidence="3">The sequence shown here is derived from an EMBL/GenBank/DDBJ whole genome shotgun (WGS) entry which is preliminary data.</text>
</comment>
<dbReference type="Gene3D" id="3.30.200.20">
    <property type="entry name" value="Phosphorylase Kinase, domain 1"/>
    <property type="match status" value="1"/>
</dbReference>
<dbReference type="SUPFAM" id="SSF56112">
    <property type="entry name" value="Protein kinase-like (PK-like)"/>
    <property type="match status" value="1"/>
</dbReference>